<evidence type="ECO:0000256" key="1">
    <source>
        <dbReference type="SAM" id="Phobius"/>
    </source>
</evidence>
<sequence>MTKRLFAITCTFLFIISHIFRRWKHMQKSVVWRGFLNESMWVEDYGNLSLFKKLVFWVSYPFSYAKFLWVVVWDHIDRLCFRDSKAKYTKTRMEYGNSCKIQ</sequence>
<evidence type="ECO:0000313" key="3">
    <source>
        <dbReference type="Proteomes" id="UP000218164"/>
    </source>
</evidence>
<proteinExistence type="predicted"/>
<dbReference type="AlphaFoldDB" id="A0A2A2HRV0"/>
<comment type="caution">
    <text evidence="2">The sequence shown here is derived from an EMBL/GenBank/DDBJ whole genome shotgun (WGS) entry which is preliminary data.</text>
</comment>
<accession>A0A2A2HRV0</accession>
<feature type="transmembrane region" description="Helical" evidence="1">
    <location>
        <begin position="54"/>
        <end position="73"/>
    </location>
</feature>
<evidence type="ECO:0000313" key="2">
    <source>
        <dbReference type="EMBL" id="PAV12219.1"/>
    </source>
</evidence>
<name>A0A2A2HRV0_9EURY</name>
<dbReference type="EMBL" id="LMVP01000312">
    <property type="protein sequence ID" value="PAV12219.1"/>
    <property type="molecule type" value="Genomic_DNA"/>
</dbReference>
<gene>
    <name evidence="2" type="ORF">ASJ81_07240</name>
</gene>
<dbReference type="Proteomes" id="UP000218164">
    <property type="component" value="Unassembled WGS sequence"/>
</dbReference>
<organism evidence="2 3">
    <name type="scientific">Methanosarcina spelaei</name>
    <dbReference type="NCBI Taxonomy" id="1036679"/>
    <lineage>
        <taxon>Archaea</taxon>
        <taxon>Methanobacteriati</taxon>
        <taxon>Methanobacteriota</taxon>
        <taxon>Stenosarchaea group</taxon>
        <taxon>Methanomicrobia</taxon>
        <taxon>Methanosarcinales</taxon>
        <taxon>Methanosarcinaceae</taxon>
        <taxon>Methanosarcina</taxon>
    </lineage>
</organism>
<keyword evidence="3" id="KW-1185">Reference proteome</keyword>
<keyword evidence="1" id="KW-1133">Transmembrane helix</keyword>
<protein>
    <submittedName>
        <fullName evidence="2">Uncharacterized protein</fullName>
    </submittedName>
</protein>
<keyword evidence="1" id="KW-0812">Transmembrane</keyword>
<reference evidence="2 3" key="1">
    <citation type="journal article" date="2017" name="BMC Genomics">
        <title>Genomic analysis of methanogenic archaea reveals a shift towards energy conservation.</title>
        <authorList>
            <person name="Gilmore S.P."/>
            <person name="Henske J.K."/>
            <person name="Sexton J.A."/>
            <person name="Solomon K.V."/>
            <person name="Seppala S."/>
            <person name="Yoo J.I."/>
            <person name="Huyett L.M."/>
            <person name="Pressman A."/>
            <person name="Cogan J.Z."/>
            <person name="Kivenson V."/>
            <person name="Peng X."/>
            <person name="Tan Y."/>
            <person name="Valentine D.L."/>
            <person name="O'Malley M.A."/>
        </authorList>
    </citation>
    <scope>NUCLEOTIDE SEQUENCE [LARGE SCALE GENOMIC DNA]</scope>
    <source>
        <strain evidence="2 3">MC-15</strain>
    </source>
</reference>
<keyword evidence="1" id="KW-0472">Membrane</keyword>